<keyword evidence="4 7" id="KW-0518">Myosin</keyword>
<dbReference type="SUPFAM" id="SSF52540">
    <property type="entry name" value="P-loop containing nucleoside triphosphate hydrolases"/>
    <property type="match status" value="1"/>
</dbReference>
<dbReference type="PANTHER" id="PTHR13140:SF706">
    <property type="entry name" value="DILUTE CLASS UNCONVENTIONAL MYOSIN, ISOFORM C"/>
    <property type="match status" value="1"/>
</dbReference>
<dbReference type="InterPro" id="IPR057535">
    <property type="entry name" value="MYO1-3_N_SH3"/>
</dbReference>
<dbReference type="GO" id="GO:0016459">
    <property type="term" value="C:myosin complex"/>
    <property type="evidence" value="ECO:0007669"/>
    <property type="project" value="UniProtKB-KW"/>
</dbReference>
<dbReference type="GO" id="GO:0000146">
    <property type="term" value="F:microfilament motor activity"/>
    <property type="evidence" value="ECO:0007669"/>
    <property type="project" value="TreeGrafter"/>
</dbReference>
<evidence type="ECO:0000256" key="7">
    <source>
        <dbReference type="PROSITE-ProRule" id="PRU00782"/>
    </source>
</evidence>
<keyword evidence="1 7" id="KW-0547">Nucleotide-binding</keyword>
<dbReference type="PROSITE" id="PS51456">
    <property type="entry name" value="MYOSIN_MOTOR"/>
    <property type="match status" value="1"/>
</dbReference>
<evidence type="ECO:0000256" key="5">
    <source>
        <dbReference type="ARBA" id="ARBA00023175"/>
    </source>
</evidence>
<evidence type="ECO:0000256" key="3">
    <source>
        <dbReference type="ARBA" id="ARBA00022860"/>
    </source>
</evidence>
<name>A0A2P2M4P9_RHIMU</name>
<dbReference type="AlphaFoldDB" id="A0A2P2M4P9"/>
<dbReference type="SMART" id="SM00242">
    <property type="entry name" value="MYSc"/>
    <property type="match status" value="1"/>
</dbReference>
<dbReference type="GO" id="GO:0005516">
    <property type="term" value="F:calmodulin binding"/>
    <property type="evidence" value="ECO:0007669"/>
    <property type="project" value="UniProtKB-KW"/>
</dbReference>
<feature type="region of interest" description="Disordered" evidence="8">
    <location>
        <begin position="81"/>
        <end position="127"/>
    </location>
</feature>
<evidence type="ECO:0000313" key="11">
    <source>
        <dbReference type="EMBL" id="MBX25172.1"/>
    </source>
</evidence>
<dbReference type="GO" id="GO:0005524">
    <property type="term" value="F:ATP binding"/>
    <property type="evidence" value="ECO:0007669"/>
    <property type="project" value="UniProtKB-UniRule"/>
</dbReference>
<evidence type="ECO:0000256" key="4">
    <source>
        <dbReference type="ARBA" id="ARBA00023123"/>
    </source>
</evidence>
<feature type="compositionally biased region" description="Basic and acidic residues" evidence="8">
    <location>
        <begin position="116"/>
        <end position="127"/>
    </location>
</feature>
<sequence>MMLSTSPGATIRSSLEEMLDSLRRRDEALEDSKDLPPALPARPTSRGRLPSARRSLPTDFKVGSNGQVESKLVIQANNKVREDTKRKEKEFESRMGSFGSKKMRKDKNSADSNPYMEEKRNEHAKEPVVDLKSEVKEPEWDDNIGYFCTKKLCVWCPLSNGQWGSGKIQSTSEDEATVLLSNGNVVKVSAAELFPANPDILEGVDDLIQLSYLNEPSVLHNLKWRYSQNMIYSKAGPVLIAVNPFKHVPIYGNEYVTVYKQKAIESPHVYAIADVAYNEMMRDEKNQSIIISGESGAGKTETGKHAMQYLAAVGGGTGGLERQILQINFILEAFGNAKTSRNNNSSRFVG</sequence>
<evidence type="ECO:0000256" key="6">
    <source>
        <dbReference type="ARBA" id="ARBA00023203"/>
    </source>
</evidence>
<dbReference type="EMBL" id="GGEC01044688">
    <property type="protein sequence ID" value="MBX25172.1"/>
    <property type="molecule type" value="Transcribed_RNA"/>
</dbReference>
<evidence type="ECO:0000256" key="8">
    <source>
        <dbReference type="SAM" id="MobiDB-lite"/>
    </source>
</evidence>
<accession>A0A2P2M4P9</accession>
<dbReference type="InterPro" id="IPR004009">
    <property type="entry name" value="SH3_Myosin"/>
</dbReference>
<evidence type="ECO:0000256" key="1">
    <source>
        <dbReference type="ARBA" id="ARBA00022741"/>
    </source>
</evidence>
<dbReference type="GO" id="GO:0005737">
    <property type="term" value="C:cytoplasm"/>
    <property type="evidence" value="ECO:0007669"/>
    <property type="project" value="TreeGrafter"/>
</dbReference>
<dbReference type="Pfam" id="PF00063">
    <property type="entry name" value="Myosin_head"/>
    <property type="match status" value="1"/>
</dbReference>
<keyword evidence="5 7" id="KW-0505">Motor protein</keyword>
<evidence type="ECO:0000259" key="10">
    <source>
        <dbReference type="PROSITE" id="PS51844"/>
    </source>
</evidence>
<comment type="similarity">
    <text evidence="7">Belongs to the TRAFAC class myosin-kinesin ATPase superfamily. Myosin family.</text>
</comment>
<dbReference type="InterPro" id="IPR001609">
    <property type="entry name" value="Myosin_head_motor_dom-like"/>
</dbReference>
<feature type="binding site" evidence="7">
    <location>
        <begin position="293"/>
        <end position="300"/>
    </location>
    <ligand>
        <name>ATP</name>
        <dbReference type="ChEBI" id="CHEBI:30616"/>
    </ligand>
</feature>
<evidence type="ECO:0000259" key="9">
    <source>
        <dbReference type="PROSITE" id="PS51456"/>
    </source>
</evidence>
<dbReference type="PRINTS" id="PR00193">
    <property type="entry name" value="MYOSINHEAVY"/>
</dbReference>
<dbReference type="InterPro" id="IPR036961">
    <property type="entry name" value="Kinesin_motor_dom_sf"/>
</dbReference>
<evidence type="ECO:0000256" key="2">
    <source>
        <dbReference type="ARBA" id="ARBA00022840"/>
    </source>
</evidence>
<dbReference type="Gene3D" id="3.40.850.10">
    <property type="entry name" value="Kinesin motor domain"/>
    <property type="match status" value="1"/>
</dbReference>
<dbReference type="Pfam" id="PF25369">
    <property type="entry name" value="SH3_VIII-1_N"/>
    <property type="match status" value="1"/>
</dbReference>
<feature type="region of interest" description="Disordered" evidence="8">
    <location>
        <begin position="22"/>
        <end position="63"/>
    </location>
</feature>
<protein>
    <recommendedName>
        <fullName evidence="12">Myosin-2-like</fullName>
    </recommendedName>
</protein>
<keyword evidence="6 7" id="KW-0009">Actin-binding</keyword>
<feature type="domain" description="Myosin motor" evidence="9">
    <location>
        <begin position="202"/>
        <end position="350"/>
    </location>
</feature>
<reference evidence="11" key="1">
    <citation type="submission" date="2018-02" db="EMBL/GenBank/DDBJ databases">
        <title>Rhizophora mucronata_Transcriptome.</title>
        <authorList>
            <person name="Meera S.P."/>
            <person name="Sreeshan A."/>
            <person name="Augustine A."/>
        </authorList>
    </citation>
    <scope>NUCLEOTIDE SEQUENCE</scope>
    <source>
        <tissue evidence="11">Leaf</tissue>
    </source>
</reference>
<dbReference type="GO" id="GO:0051015">
    <property type="term" value="F:actin filament binding"/>
    <property type="evidence" value="ECO:0007669"/>
    <property type="project" value="TreeGrafter"/>
</dbReference>
<dbReference type="InterPro" id="IPR027417">
    <property type="entry name" value="P-loop_NTPase"/>
</dbReference>
<dbReference type="GO" id="GO:0016020">
    <property type="term" value="C:membrane"/>
    <property type="evidence" value="ECO:0007669"/>
    <property type="project" value="TreeGrafter"/>
</dbReference>
<feature type="compositionally biased region" description="Basic and acidic residues" evidence="8">
    <location>
        <begin position="81"/>
        <end position="93"/>
    </location>
</feature>
<feature type="compositionally biased region" description="Basic and acidic residues" evidence="8">
    <location>
        <begin position="22"/>
        <end position="34"/>
    </location>
</feature>
<evidence type="ECO:0008006" key="12">
    <source>
        <dbReference type="Google" id="ProtNLM"/>
    </source>
</evidence>
<feature type="domain" description="Myosin N-terminal SH3-like" evidence="10">
    <location>
        <begin position="149"/>
        <end position="198"/>
    </location>
</feature>
<organism evidence="11">
    <name type="scientific">Rhizophora mucronata</name>
    <name type="common">Asiatic mangrove</name>
    <dbReference type="NCBI Taxonomy" id="61149"/>
    <lineage>
        <taxon>Eukaryota</taxon>
        <taxon>Viridiplantae</taxon>
        <taxon>Streptophyta</taxon>
        <taxon>Embryophyta</taxon>
        <taxon>Tracheophyta</taxon>
        <taxon>Spermatophyta</taxon>
        <taxon>Magnoliopsida</taxon>
        <taxon>eudicotyledons</taxon>
        <taxon>Gunneridae</taxon>
        <taxon>Pentapetalae</taxon>
        <taxon>rosids</taxon>
        <taxon>fabids</taxon>
        <taxon>Malpighiales</taxon>
        <taxon>Rhizophoraceae</taxon>
        <taxon>Rhizophora</taxon>
    </lineage>
</organism>
<dbReference type="PROSITE" id="PS51844">
    <property type="entry name" value="SH3_LIKE"/>
    <property type="match status" value="1"/>
</dbReference>
<dbReference type="PANTHER" id="PTHR13140">
    <property type="entry name" value="MYOSIN"/>
    <property type="match status" value="1"/>
</dbReference>
<proteinExistence type="inferred from homology"/>
<keyword evidence="3" id="KW-0112">Calmodulin-binding</keyword>
<comment type="caution">
    <text evidence="7">Lacks conserved residue(s) required for the propagation of feature annotation.</text>
</comment>
<dbReference type="GO" id="GO:0007015">
    <property type="term" value="P:actin filament organization"/>
    <property type="evidence" value="ECO:0007669"/>
    <property type="project" value="TreeGrafter"/>
</dbReference>
<keyword evidence="2 7" id="KW-0067">ATP-binding</keyword>